<name>A0A2M7FXJ7_9BACT</name>
<dbReference type="EMBL" id="PFFQ01000065">
    <property type="protein sequence ID" value="PIW13971.1"/>
    <property type="molecule type" value="Genomic_DNA"/>
</dbReference>
<comment type="caution">
    <text evidence="1">The sequence shown here is derived from an EMBL/GenBank/DDBJ whole genome shotgun (WGS) entry which is preliminary data.</text>
</comment>
<protein>
    <submittedName>
        <fullName evidence="1">Uncharacterized protein</fullName>
    </submittedName>
</protein>
<evidence type="ECO:0000313" key="2">
    <source>
        <dbReference type="Proteomes" id="UP000231019"/>
    </source>
</evidence>
<sequence>MKFSAMRQHKKINANCEQMMQEYLEMIRIGHEARAATIRKRIVTRYGKEVFEILSTVNDETED</sequence>
<reference evidence="1 2" key="1">
    <citation type="submission" date="2017-09" db="EMBL/GenBank/DDBJ databases">
        <title>Depth-based differentiation of microbial function through sediment-hosted aquifers and enrichment of novel symbionts in the deep terrestrial subsurface.</title>
        <authorList>
            <person name="Probst A.J."/>
            <person name="Ladd B."/>
            <person name="Jarett J.K."/>
            <person name="Geller-Mcgrath D.E."/>
            <person name="Sieber C.M."/>
            <person name="Emerson J.B."/>
            <person name="Anantharaman K."/>
            <person name="Thomas B.C."/>
            <person name="Malmstrom R."/>
            <person name="Stieglmeier M."/>
            <person name="Klingl A."/>
            <person name="Woyke T."/>
            <person name="Ryan C.M."/>
            <person name="Banfield J.F."/>
        </authorList>
    </citation>
    <scope>NUCLEOTIDE SEQUENCE [LARGE SCALE GENOMIC DNA]</scope>
    <source>
        <strain evidence="1">CG17_big_fil_post_rev_8_21_14_2_50_48_46</strain>
    </source>
</reference>
<dbReference type="AlphaFoldDB" id="A0A2M7FXJ7"/>
<accession>A0A2M7FXJ7</accession>
<evidence type="ECO:0000313" key="1">
    <source>
        <dbReference type="EMBL" id="PIW13971.1"/>
    </source>
</evidence>
<organism evidence="1 2">
    <name type="scientific">bacterium (Candidatus Blackallbacteria) CG17_big_fil_post_rev_8_21_14_2_50_48_46</name>
    <dbReference type="NCBI Taxonomy" id="2014261"/>
    <lineage>
        <taxon>Bacteria</taxon>
        <taxon>Candidatus Blackallbacteria</taxon>
    </lineage>
</organism>
<gene>
    <name evidence="1" type="ORF">COW36_23305</name>
</gene>
<proteinExistence type="predicted"/>
<dbReference type="Proteomes" id="UP000231019">
    <property type="component" value="Unassembled WGS sequence"/>
</dbReference>